<keyword evidence="5" id="KW-0297">G-protein coupled receptor</keyword>
<keyword evidence="2" id="KW-1003">Cell membrane</keyword>
<evidence type="ECO:0000256" key="6">
    <source>
        <dbReference type="ARBA" id="ARBA00023136"/>
    </source>
</evidence>
<feature type="transmembrane region" description="Helical" evidence="11">
    <location>
        <begin position="57"/>
        <end position="74"/>
    </location>
</feature>
<protein>
    <submittedName>
        <fullName evidence="12">G-protein coupled bile acid receptor 1</fullName>
    </submittedName>
</protein>
<reference evidence="12" key="1">
    <citation type="submission" date="2022-12" db="EMBL/GenBank/DDBJ databases">
        <authorList>
            <person name="Alioto T."/>
            <person name="Alioto T."/>
            <person name="Gomez Garrido J."/>
        </authorList>
    </citation>
    <scope>NUCLEOTIDE SEQUENCE</scope>
</reference>
<gene>
    <name evidence="12" type="ORF">PODLI_1B041572</name>
</gene>
<evidence type="ECO:0000256" key="9">
    <source>
        <dbReference type="ARBA" id="ARBA00023180"/>
    </source>
</evidence>
<organism evidence="12 13">
    <name type="scientific">Podarcis lilfordi</name>
    <name type="common">Lilford's wall lizard</name>
    <dbReference type="NCBI Taxonomy" id="74358"/>
    <lineage>
        <taxon>Eukaryota</taxon>
        <taxon>Metazoa</taxon>
        <taxon>Chordata</taxon>
        <taxon>Craniata</taxon>
        <taxon>Vertebrata</taxon>
        <taxon>Euteleostomi</taxon>
        <taxon>Lepidosauria</taxon>
        <taxon>Squamata</taxon>
        <taxon>Bifurcata</taxon>
        <taxon>Unidentata</taxon>
        <taxon>Episquamata</taxon>
        <taxon>Laterata</taxon>
        <taxon>Lacertibaenia</taxon>
        <taxon>Lacertidae</taxon>
        <taxon>Podarcis</taxon>
    </lineage>
</organism>
<dbReference type="PRINTS" id="PR00237">
    <property type="entry name" value="GPCRRHODOPSN"/>
</dbReference>
<evidence type="ECO:0000313" key="12">
    <source>
        <dbReference type="EMBL" id="CAI5762742.1"/>
    </source>
</evidence>
<feature type="transmembrane region" description="Helical" evidence="11">
    <location>
        <begin position="22"/>
        <end position="45"/>
    </location>
</feature>
<keyword evidence="3 11" id="KW-0812">Transmembrane</keyword>
<keyword evidence="4 11" id="KW-1133">Transmembrane helix</keyword>
<evidence type="ECO:0000256" key="3">
    <source>
        <dbReference type="ARBA" id="ARBA00022692"/>
    </source>
</evidence>
<keyword evidence="7" id="KW-1015">Disulfide bond</keyword>
<evidence type="ECO:0000256" key="4">
    <source>
        <dbReference type="ARBA" id="ARBA00022989"/>
    </source>
</evidence>
<evidence type="ECO:0000256" key="11">
    <source>
        <dbReference type="SAM" id="Phobius"/>
    </source>
</evidence>
<dbReference type="GO" id="GO:0005886">
    <property type="term" value="C:plasma membrane"/>
    <property type="evidence" value="ECO:0007669"/>
    <property type="project" value="UniProtKB-SubCell"/>
</dbReference>
<accession>A0AA35NW77</accession>
<proteinExistence type="predicted"/>
<evidence type="ECO:0000256" key="5">
    <source>
        <dbReference type="ARBA" id="ARBA00023040"/>
    </source>
</evidence>
<evidence type="ECO:0000256" key="8">
    <source>
        <dbReference type="ARBA" id="ARBA00023170"/>
    </source>
</evidence>
<name>A0AA35NW77_9SAUR</name>
<dbReference type="AlphaFoldDB" id="A0AA35NW77"/>
<evidence type="ECO:0000256" key="2">
    <source>
        <dbReference type="ARBA" id="ARBA00022475"/>
    </source>
</evidence>
<keyword evidence="6 11" id="KW-0472">Membrane</keyword>
<keyword evidence="10" id="KW-0807">Transducer</keyword>
<dbReference type="PANTHER" id="PTHR24246:SF31">
    <property type="entry name" value="G-PROTEIN COUPLED BILE ACID RECEPTOR 1"/>
    <property type="match status" value="1"/>
</dbReference>
<dbReference type="PANTHER" id="PTHR24246">
    <property type="entry name" value="OLFACTORY RECEPTOR AND ADENOSINE RECEPTOR"/>
    <property type="match status" value="1"/>
</dbReference>
<keyword evidence="8 12" id="KW-0675">Receptor</keyword>
<dbReference type="Proteomes" id="UP001178461">
    <property type="component" value="Chromosome 1"/>
</dbReference>
<feature type="transmembrane region" description="Helical" evidence="11">
    <location>
        <begin position="175"/>
        <end position="199"/>
    </location>
</feature>
<dbReference type="Gene3D" id="1.20.1070.10">
    <property type="entry name" value="Rhodopsin 7-helix transmembrane proteins"/>
    <property type="match status" value="1"/>
</dbReference>
<dbReference type="CDD" id="cd15905">
    <property type="entry name" value="7tmA_GPBAR1"/>
    <property type="match status" value="1"/>
</dbReference>
<feature type="transmembrane region" description="Helical" evidence="11">
    <location>
        <begin position="94"/>
        <end position="114"/>
    </location>
</feature>
<comment type="subcellular location">
    <subcellularLocation>
        <location evidence="1">Cell membrane</location>
        <topology evidence="1">Multi-pass membrane protein</topology>
    </subcellularLocation>
</comment>
<dbReference type="EMBL" id="OX395126">
    <property type="protein sequence ID" value="CAI5762742.1"/>
    <property type="molecule type" value="Genomic_DNA"/>
</dbReference>
<feature type="transmembrane region" description="Helical" evidence="11">
    <location>
        <begin position="236"/>
        <end position="258"/>
    </location>
</feature>
<keyword evidence="9" id="KW-0325">Glycoprotein</keyword>
<dbReference type="SUPFAM" id="SSF81321">
    <property type="entry name" value="Family A G protein-coupled receptor-like"/>
    <property type="match status" value="1"/>
</dbReference>
<evidence type="ECO:0000313" key="13">
    <source>
        <dbReference type="Proteomes" id="UP001178461"/>
    </source>
</evidence>
<feature type="transmembrane region" description="Helical" evidence="11">
    <location>
        <begin position="135"/>
        <end position="155"/>
    </location>
</feature>
<dbReference type="Pfam" id="PF00001">
    <property type="entry name" value="7tm_1"/>
    <property type="match status" value="1"/>
</dbReference>
<evidence type="ECO:0000256" key="7">
    <source>
        <dbReference type="ARBA" id="ARBA00023157"/>
    </source>
</evidence>
<evidence type="ECO:0000256" key="1">
    <source>
        <dbReference type="ARBA" id="ARBA00004651"/>
    </source>
</evidence>
<evidence type="ECO:0000256" key="10">
    <source>
        <dbReference type="ARBA" id="ARBA00023224"/>
    </source>
</evidence>
<dbReference type="InterPro" id="IPR000276">
    <property type="entry name" value="GPCR_Rhodpsn"/>
</dbReference>
<dbReference type="GO" id="GO:0038182">
    <property type="term" value="F:G protein-coupled bile acid receptor activity"/>
    <property type="evidence" value="ECO:0007669"/>
    <property type="project" value="TreeGrafter"/>
</dbReference>
<keyword evidence="13" id="KW-1185">Reference proteome</keyword>
<feature type="transmembrane region" description="Helical" evidence="11">
    <location>
        <begin position="270"/>
        <end position="290"/>
    </location>
</feature>
<sequence>MSEGGEDRGVLTRDTETMTQNIIIWLSRPLSAFIVLANIFLILGILFNRRLRNTTNWFFLSLLFADLLAGLFLPNIPELSSTKDLNYHLCFFNYVAPNFIFLAFLANLLVVHYVKYVFIIRSLHYHRSWVYRWPGFYIFIAWTAPLIFACLPLAWNQWRPHANCSFGLVFPIPYLYLETYGFLIPSILAMGFMCIQVLCTSRRQLKDITRLLHSVNQGQPPSELEQQLELRNVKKIASVSFIFVACWVPYIVCLNISLLSIDHNHNIHPLIIPIVTCIGTSSAAALPVILSLGNRQYTQFWTDMATKCCGGCCQRQGRKERKAKAKAHLPHGHHCPAEADLNGAPG</sequence>